<feature type="transmembrane region" description="Helical" evidence="1">
    <location>
        <begin position="97"/>
        <end position="130"/>
    </location>
</feature>
<dbReference type="EMBL" id="CP104965">
    <property type="protein sequence ID" value="UXN71335.1"/>
    <property type="molecule type" value="Genomic_DNA"/>
</dbReference>
<dbReference type="Proteomes" id="UP001061862">
    <property type="component" value="Chromosome"/>
</dbReference>
<dbReference type="Gene3D" id="2.40.50.140">
    <property type="entry name" value="Nucleic acid-binding proteins"/>
    <property type="match status" value="1"/>
</dbReference>
<evidence type="ECO:0000313" key="4">
    <source>
        <dbReference type="Proteomes" id="UP001061862"/>
    </source>
</evidence>
<keyword evidence="1" id="KW-0812">Transmembrane</keyword>
<dbReference type="RefSeq" id="WP_262170838.1">
    <property type="nucleotide sequence ID" value="NZ_CP104965.1"/>
</dbReference>
<evidence type="ECO:0000259" key="2">
    <source>
        <dbReference type="PROSITE" id="PS51857"/>
    </source>
</evidence>
<proteinExistence type="predicted"/>
<dbReference type="InterPro" id="IPR010718">
    <property type="entry name" value="DUF1294"/>
</dbReference>
<keyword evidence="1" id="KW-1133">Transmembrane helix</keyword>
<keyword evidence="4" id="KW-1185">Reference proteome</keyword>
<feature type="transmembrane region" description="Helical" evidence="1">
    <location>
        <begin position="179"/>
        <end position="204"/>
    </location>
</feature>
<dbReference type="SUPFAM" id="SSF50249">
    <property type="entry name" value="Nucleic acid-binding proteins"/>
    <property type="match status" value="1"/>
</dbReference>
<evidence type="ECO:0000313" key="3">
    <source>
        <dbReference type="EMBL" id="UXN71335.1"/>
    </source>
</evidence>
<evidence type="ECO:0000256" key="1">
    <source>
        <dbReference type="SAM" id="Phobius"/>
    </source>
</evidence>
<feature type="domain" description="CSD" evidence="2">
    <location>
        <begin position="2"/>
        <end position="66"/>
    </location>
</feature>
<name>A0ABY6CGP3_9HYPH</name>
<dbReference type="InterPro" id="IPR002059">
    <property type="entry name" value="CSP_DNA-bd"/>
</dbReference>
<sequence length="216" mass="23728">MRKSGQLVDWNDDRGFGFIRDAEGERYFVHIKSISRIATRPLIGDQLDFDAGVDAQGRPRAINARIRGANPAPTRAVRSRGLPPVANEQRFDPRPWLAVGLLVLLIYDLALGLAPLWLGAGYLGIGVLSFGLYATDKHYARTNQWRISETMLHSIDLGFGIIGGLLAQSRFRHKTAKPGFALFTWCLAGLHALWLGGIAIGRIAPDDLANLLTLFG</sequence>
<gene>
    <name evidence="3" type="ORF">N8A98_09220</name>
</gene>
<dbReference type="PROSITE" id="PS51857">
    <property type="entry name" value="CSD_2"/>
    <property type="match status" value="1"/>
</dbReference>
<protein>
    <submittedName>
        <fullName evidence="3">DUF1294 domain-containing protein</fullName>
    </submittedName>
</protein>
<reference evidence="3 4" key="1">
    <citation type="submission" date="2022-09" db="EMBL/GenBank/DDBJ databases">
        <title>Interaction between co-microsymbionts with complementary sets of symbiotic genes in legume-rhizobium systems.</title>
        <authorList>
            <person name="Safronova V."/>
            <person name="Sazanova A."/>
            <person name="Afonin A."/>
            <person name="Chirak E."/>
        </authorList>
    </citation>
    <scope>NUCLEOTIDE SEQUENCE [LARGE SCALE GENOMIC DNA]</scope>
    <source>
        <strain evidence="3 4">A18/4-1</strain>
    </source>
</reference>
<organism evidence="3 4">
    <name type="scientific">Devosia neptuniae</name>
    <dbReference type="NCBI Taxonomy" id="191302"/>
    <lineage>
        <taxon>Bacteria</taxon>
        <taxon>Pseudomonadati</taxon>
        <taxon>Pseudomonadota</taxon>
        <taxon>Alphaproteobacteria</taxon>
        <taxon>Hyphomicrobiales</taxon>
        <taxon>Devosiaceae</taxon>
        <taxon>Devosia</taxon>
    </lineage>
</organism>
<dbReference type="InterPro" id="IPR012340">
    <property type="entry name" value="NA-bd_OB-fold"/>
</dbReference>
<keyword evidence="1" id="KW-0472">Membrane</keyword>
<accession>A0ABY6CGP3</accession>
<dbReference type="Pfam" id="PF06961">
    <property type="entry name" value="DUF1294"/>
    <property type="match status" value="1"/>
</dbReference>